<dbReference type="PANTHER" id="PTHR43267:SF1">
    <property type="entry name" value="TRNA THREONYLCARBAMOYLADENOSINE DEHYDRATASE"/>
    <property type="match status" value="1"/>
</dbReference>
<keyword evidence="2" id="KW-0808">Transferase</keyword>
<accession>A0A7S8IE61</accession>
<dbReference type="AlphaFoldDB" id="A0A7S8IE61"/>
<dbReference type="GO" id="GO:0061503">
    <property type="term" value="F:tRNA threonylcarbamoyladenosine dehydratase"/>
    <property type="evidence" value="ECO:0007669"/>
    <property type="project" value="TreeGrafter"/>
</dbReference>
<sequence>MTVDWKRVEGLFGPENLRFLAQKRVGVVGCGSGGGFVALSLAMSGVRNFVLVDNDALETGNVVRHVCDLRYVGQNKAAAVADLIKQRNPQAEIDVREGYIQEHLDALEGLDILVVGVDGENAKYLINEAVLKRHLTAVYAGVYERGEGGDVVIIRPYDGPCYACWAEELREGAKTPKPGETELDYGMIGESGTLEAEPGLWIHVAKVASIQTDIVLNELLRGTDLHRDMPGNTVIIANRALEIVDGQVSDPHTGVWVNIPRDPDCLVCGDKLRLSDEAHQAISLDDLASSVVFEEEFEEDESEA</sequence>
<dbReference type="Pfam" id="PF00899">
    <property type="entry name" value="ThiF"/>
    <property type="match status" value="1"/>
</dbReference>
<dbReference type="GO" id="GO:0061504">
    <property type="term" value="P:cyclic threonylcarbamoyladenosine biosynthetic process"/>
    <property type="evidence" value="ECO:0007669"/>
    <property type="project" value="TreeGrafter"/>
</dbReference>
<dbReference type="GO" id="GO:0016779">
    <property type="term" value="F:nucleotidyltransferase activity"/>
    <property type="evidence" value="ECO:0007669"/>
    <property type="project" value="UniProtKB-KW"/>
</dbReference>
<dbReference type="RefSeq" id="WP_195170345.1">
    <property type="nucleotide sequence ID" value="NZ_CP062983.1"/>
</dbReference>
<dbReference type="Proteomes" id="UP000594468">
    <property type="component" value="Chromosome"/>
</dbReference>
<evidence type="ECO:0000313" key="2">
    <source>
        <dbReference type="EMBL" id="QPC82276.1"/>
    </source>
</evidence>
<dbReference type="PANTHER" id="PTHR43267">
    <property type="entry name" value="TRNA THREONYLCARBAMOYLADENOSINE DEHYDRATASE"/>
    <property type="match status" value="1"/>
</dbReference>
<feature type="domain" description="THIF-type NAD/FAD binding fold" evidence="1">
    <location>
        <begin position="11"/>
        <end position="172"/>
    </location>
</feature>
<organism evidence="2 3">
    <name type="scientific">Phototrophicus methaneseepsis</name>
    <dbReference type="NCBI Taxonomy" id="2710758"/>
    <lineage>
        <taxon>Bacteria</taxon>
        <taxon>Bacillati</taxon>
        <taxon>Chloroflexota</taxon>
        <taxon>Candidatus Thermofontia</taxon>
        <taxon>Phototrophicales</taxon>
        <taxon>Phototrophicaceae</taxon>
        <taxon>Phototrophicus</taxon>
    </lineage>
</organism>
<reference evidence="2 3" key="1">
    <citation type="submission" date="2020-02" db="EMBL/GenBank/DDBJ databases">
        <authorList>
            <person name="Zheng R.K."/>
            <person name="Sun C.M."/>
        </authorList>
    </citation>
    <scope>NUCLEOTIDE SEQUENCE [LARGE SCALE GENOMIC DNA]</scope>
    <source>
        <strain evidence="3">rifampicinis</strain>
    </source>
</reference>
<dbReference type="InterPro" id="IPR035985">
    <property type="entry name" value="Ubiquitin-activating_enz"/>
</dbReference>
<dbReference type="KEGG" id="pmet:G4Y79_21745"/>
<name>A0A7S8IE61_9CHLR</name>
<dbReference type="InterPro" id="IPR045886">
    <property type="entry name" value="ThiF/MoeB/HesA"/>
</dbReference>
<evidence type="ECO:0000259" key="1">
    <source>
        <dbReference type="Pfam" id="PF00899"/>
    </source>
</evidence>
<proteinExistence type="predicted"/>
<protein>
    <submittedName>
        <fullName evidence="2">ThiF family adenylyltransferase</fullName>
    </submittedName>
</protein>
<evidence type="ECO:0000313" key="3">
    <source>
        <dbReference type="Proteomes" id="UP000594468"/>
    </source>
</evidence>
<dbReference type="GO" id="GO:0008641">
    <property type="term" value="F:ubiquitin-like modifier activating enzyme activity"/>
    <property type="evidence" value="ECO:0007669"/>
    <property type="project" value="InterPro"/>
</dbReference>
<dbReference type="SUPFAM" id="SSF69572">
    <property type="entry name" value="Activating enzymes of the ubiquitin-like proteins"/>
    <property type="match status" value="1"/>
</dbReference>
<dbReference type="EMBL" id="CP062983">
    <property type="protein sequence ID" value="QPC82276.1"/>
    <property type="molecule type" value="Genomic_DNA"/>
</dbReference>
<dbReference type="Gene3D" id="3.40.50.720">
    <property type="entry name" value="NAD(P)-binding Rossmann-like Domain"/>
    <property type="match status" value="1"/>
</dbReference>
<keyword evidence="3" id="KW-1185">Reference proteome</keyword>
<dbReference type="InterPro" id="IPR000594">
    <property type="entry name" value="ThiF_NAD_FAD-bd"/>
</dbReference>
<gene>
    <name evidence="2" type="ORF">G4Y79_21745</name>
</gene>
<keyword evidence="2" id="KW-0548">Nucleotidyltransferase</keyword>